<reference evidence="1" key="1">
    <citation type="submission" date="2022-08" db="EMBL/GenBank/DDBJ databases">
        <authorList>
            <person name="Zhang D."/>
        </authorList>
    </citation>
    <scope>NUCLEOTIDE SEQUENCE</scope>
    <source>
        <strain evidence="1">XJ19-11</strain>
    </source>
</reference>
<organism evidence="1 2">
    <name type="scientific">Aquiflexum gelatinilyticum</name>
    <dbReference type="NCBI Taxonomy" id="2961943"/>
    <lineage>
        <taxon>Bacteria</taxon>
        <taxon>Pseudomonadati</taxon>
        <taxon>Bacteroidota</taxon>
        <taxon>Cytophagia</taxon>
        <taxon>Cytophagales</taxon>
        <taxon>Cyclobacteriaceae</taxon>
        <taxon>Aquiflexum</taxon>
    </lineage>
</organism>
<accession>A0A9X2SYB4</accession>
<dbReference type="Proteomes" id="UP001142175">
    <property type="component" value="Unassembled WGS sequence"/>
</dbReference>
<keyword evidence="2" id="KW-1185">Reference proteome</keyword>
<dbReference type="RefSeq" id="WP_258422790.1">
    <property type="nucleotide sequence ID" value="NZ_JANSUY010000003.1"/>
</dbReference>
<gene>
    <name evidence="1" type="ORF">NU887_07670</name>
</gene>
<evidence type="ECO:0000313" key="1">
    <source>
        <dbReference type="EMBL" id="MCR9014914.1"/>
    </source>
</evidence>
<protein>
    <submittedName>
        <fullName evidence="1">Uncharacterized protein</fullName>
    </submittedName>
</protein>
<dbReference type="EMBL" id="JANSUY010000003">
    <property type="protein sequence ID" value="MCR9014914.1"/>
    <property type="molecule type" value="Genomic_DNA"/>
</dbReference>
<sequence>MNRLSNFQIILFLVFHFSCKSVKPEDQFRIQNEVSTEVRTNPEILLILFYINQKDSVSIDQSYLNVGVYKGNETGLSTSYNGDLKLTFLDLKGVNCQEMIVANPLLRKVEYSSGDSTGKLIAEAVELEEAKFFIRLQWKDCFQQIKVEKLAEDKWELLKTFNYNKPNVR</sequence>
<dbReference type="AlphaFoldDB" id="A0A9X2SYB4"/>
<proteinExistence type="predicted"/>
<comment type="caution">
    <text evidence="1">The sequence shown here is derived from an EMBL/GenBank/DDBJ whole genome shotgun (WGS) entry which is preliminary data.</text>
</comment>
<evidence type="ECO:0000313" key="2">
    <source>
        <dbReference type="Proteomes" id="UP001142175"/>
    </source>
</evidence>
<name>A0A9X2SYB4_9BACT</name>